<dbReference type="InterPro" id="IPR004291">
    <property type="entry name" value="Transposase_IS66_central"/>
</dbReference>
<dbReference type="Pfam" id="PF03050">
    <property type="entry name" value="DDE_Tnp_IS66"/>
    <property type="match status" value="1"/>
</dbReference>
<name>A0A645E7H5_9ZZZZ</name>
<dbReference type="PANTHER" id="PTHR33678:SF1">
    <property type="entry name" value="BLL1576 PROTEIN"/>
    <property type="match status" value="1"/>
</dbReference>
<sequence>MAYARERREALSVYLDDPHVPVGANQLERTLRVIPMGRRNWLFRWTELGAKQVGIIQSVLTTCRLHDIDPYTYLVDVLQRVGQHPAADVARLTPRRWKQHFAQNPLRSDLDKLAGK</sequence>
<evidence type="ECO:0000259" key="2">
    <source>
        <dbReference type="Pfam" id="PF13817"/>
    </source>
</evidence>
<protein>
    <submittedName>
        <fullName evidence="3">IS66 family transposase ISAzo21</fullName>
    </submittedName>
</protein>
<proteinExistence type="predicted"/>
<feature type="domain" description="Transposase IS66 central" evidence="1">
    <location>
        <begin position="1"/>
        <end position="51"/>
    </location>
</feature>
<feature type="domain" description="Transposase IS66 C-terminal" evidence="2">
    <location>
        <begin position="58"/>
        <end position="94"/>
    </location>
</feature>
<comment type="caution">
    <text evidence="3">The sequence shown here is derived from an EMBL/GenBank/DDBJ whole genome shotgun (WGS) entry which is preliminary data.</text>
</comment>
<dbReference type="AlphaFoldDB" id="A0A645E7H5"/>
<dbReference type="EMBL" id="VSSQ01043805">
    <property type="protein sequence ID" value="MPM97536.1"/>
    <property type="molecule type" value="Genomic_DNA"/>
</dbReference>
<reference evidence="3" key="1">
    <citation type="submission" date="2019-08" db="EMBL/GenBank/DDBJ databases">
        <authorList>
            <person name="Kucharzyk K."/>
            <person name="Murdoch R.W."/>
            <person name="Higgins S."/>
            <person name="Loffler F."/>
        </authorList>
    </citation>
    <scope>NUCLEOTIDE SEQUENCE</scope>
</reference>
<gene>
    <name evidence="3" type="ORF">SDC9_144710</name>
</gene>
<dbReference type="InterPro" id="IPR039552">
    <property type="entry name" value="IS66_C"/>
</dbReference>
<accession>A0A645E7H5</accession>
<organism evidence="3">
    <name type="scientific">bioreactor metagenome</name>
    <dbReference type="NCBI Taxonomy" id="1076179"/>
    <lineage>
        <taxon>unclassified sequences</taxon>
        <taxon>metagenomes</taxon>
        <taxon>ecological metagenomes</taxon>
    </lineage>
</organism>
<evidence type="ECO:0000259" key="1">
    <source>
        <dbReference type="Pfam" id="PF03050"/>
    </source>
</evidence>
<evidence type="ECO:0000313" key="3">
    <source>
        <dbReference type="EMBL" id="MPM97536.1"/>
    </source>
</evidence>
<dbReference type="Pfam" id="PF13817">
    <property type="entry name" value="DDE_Tnp_IS66_C"/>
    <property type="match status" value="1"/>
</dbReference>
<dbReference type="PANTHER" id="PTHR33678">
    <property type="entry name" value="BLL1576 PROTEIN"/>
    <property type="match status" value="1"/>
</dbReference>
<dbReference type="InterPro" id="IPR052344">
    <property type="entry name" value="Transposase-related"/>
</dbReference>